<feature type="compositionally biased region" description="Basic residues" evidence="2">
    <location>
        <begin position="32"/>
        <end position="46"/>
    </location>
</feature>
<dbReference type="Proteomes" id="UP000193144">
    <property type="component" value="Unassembled WGS sequence"/>
</dbReference>
<dbReference type="STRING" id="1231657.A0A1Y1ZN33"/>
<protein>
    <submittedName>
        <fullName evidence="3">CENP-Q, a CENPA-CAD centromere complex subunit-domain-containing protein</fullName>
    </submittedName>
</protein>
<evidence type="ECO:0000256" key="1">
    <source>
        <dbReference type="SAM" id="Coils"/>
    </source>
</evidence>
<evidence type="ECO:0000313" key="3">
    <source>
        <dbReference type="EMBL" id="ORY11638.1"/>
    </source>
</evidence>
<evidence type="ECO:0000313" key="4">
    <source>
        <dbReference type="Proteomes" id="UP000193144"/>
    </source>
</evidence>
<dbReference type="Pfam" id="PF13094">
    <property type="entry name" value="CENP-Q"/>
    <property type="match status" value="1"/>
</dbReference>
<keyword evidence="1" id="KW-0175">Coiled coil</keyword>
<organism evidence="3 4">
    <name type="scientific">Clohesyomyces aquaticus</name>
    <dbReference type="NCBI Taxonomy" id="1231657"/>
    <lineage>
        <taxon>Eukaryota</taxon>
        <taxon>Fungi</taxon>
        <taxon>Dikarya</taxon>
        <taxon>Ascomycota</taxon>
        <taxon>Pezizomycotina</taxon>
        <taxon>Dothideomycetes</taxon>
        <taxon>Pleosporomycetidae</taxon>
        <taxon>Pleosporales</taxon>
        <taxon>Lindgomycetaceae</taxon>
        <taxon>Clohesyomyces</taxon>
    </lineage>
</organism>
<evidence type="ECO:0000256" key="2">
    <source>
        <dbReference type="SAM" id="MobiDB-lite"/>
    </source>
</evidence>
<reference evidence="3 4" key="1">
    <citation type="submission" date="2016-07" db="EMBL/GenBank/DDBJ databases">
        <title>Pervasive Adenine N6-methylation of Active Genes in Fungi.</title>
        <authorList>
            <consortium name="DOE Joint Genome Institute"/>
            <person name="Mondo S.J."/>
            <person name="Dannebaum R.O."/>
            <person name="Kuo R.C."/>
            <person name="Labutti K."/>
            <person name="Haridas S."/>
            <person name="Kuo A."/>
            <person name="Salamov A."/>
            <person name="Ahrendt S.R."/>
            <person name="Lipzen A."/>
            <person name="Sullivan W."/>
            <person name="Andreopoulos W.B."/>
            <person name="Clum A."/>
            <person name="Lindquist E."/>
            <person name="Daum C."/>
            <person name="Ramamoorthy G.K."/>
            <person name="Gryganskyi A."/>
            <person name="Culley D."/>
            <person name="Magnuson J.K."/>
            <person name="James T.Y."/>
            <person name="O'Malley M.A."/>
            <person name="Stajich J.E."/>
            <person name="Spatafora J.W."/>
            <person name="Visel A."/>
            <person name="Grigoriev I.V."/>
        </authorList>
    </citation>
    <scope>NUCLEOTIDE SEQUENCE [LARGE SCALE GENOMIC DNA]</scope>
    <source>
        <strain evidence="3 4">CBS 115471</strain>
    </source>
</reference>
<feature type="coiled-coil region" evidence="1">
    <location>
        <begin position="197"/>
        <end position="224"/>
    </location>
</feature>
<dbReference type="AlphaFoldDB" id="A0A1Y1ZN33"/>
<dbReference type="EMBL" id="MCFA01000059">
    <property type="protein sequence ID" value="ORY11638.1"/>
    <property type="molecule type" value="Genomic_DNA"/>
</dbReference>
<sequence>MAPTRPGNTGAKRKRGRPSNASKTAAELTSQVRKRDRKPKASKQKPKGPSSSNTGTRDDATAQVRPSKGRKQKADDANSDEIADAKPAPNTLRLVPRKKRISQVAIQRNWVEVSPQVREQIIAVLHRAMTEVVNESRNKRRHDDAIVTLEMVIKDLKQTLPAMKMPPGAKDLHFNEEWLTARNSRLGAELTTERHAHRLLEDQVNTAKAHLENEQGELRTLKKDAASWKGMQKQTRKLHPLLDLAKKSKIDGDGPEDIGLKKFAPIDTDVLDAPDADLAPVLDQLRRSLESIQGNRMQVEGISEAMQDAEAALDDVLFKHATAQQYDVL</sequence>
<keyword evidence="4" id="KW-1185">Reference proteome</keyword>
<feature type="region of interest" description="Disordered" evidence="2">
    <location>
        <begin position="1"/>
        <end position="94"/>
    </location>
</feature>
<name>A0A1Y1ZN33_9PLEO</name>
<comment type="caution">
    <text evidence="3">The sequence shown here is derived from an EMBL/GenBank/DDBJ whole genome shotgun (WGS) entry which is preliminary data.</text>
</comment>
<accession>A0A1Y1ZN33</accession>
<proteinExistence type="predicted"/>
<gene>
    <name evidence="3" type="ORF">BCR34DRAFT_538058</name>
</gene>
<dbReference type="OrthoDB" id="2420947at2759"/>
<feature type="compositionally biased region" description="Polar residues" evidence="2">
    <location>
        <begin position="19"/>
        <end position="31"/>
    </location>
</feature>
<dbReference type="InterPro" id="IPR025212">
    <property type="entry name" value="CAD_CENP-Q"/>
</dbReference>